<feature type="transmembrane region" description="Helical" evidence="2">
    <location>
        <begin position="87"/>
        <end position="106"/>
    </location>
</feature>
<dbReference type="InterPro" id="IPR001867">
    <property type="entry name" value="OmpR/PhoB-type_DNA-bd"/>
</dbReference>
<dbReference type="InterPro" id="IPR016032">
    <property type="entry name" value="Sig_transdc_resp-reg_C-effctor"/>
</dbReference>
<keyword evidence="2" id="KW-0472">Membrane</keyword>
<evidence type="ECO:0000259" key="3">
    <source>
        <dbReference type="Pfam" id="PF00486"/>
    </source>
</evidence>
<dbReference type="AlphaFoldDB" id="A0A975HMS8"/>
<dbReference type="SUPFAM" id="SSF46894">
    <property type="entry name" value="C-terminal effector domain of the bipartite response regulators"/>
    <property type="match status" value="1"/>
</dbReference>
<reference evidence="4" key="1">
    <citation type="submission" date="2021-03" db="EMBL/GenBank/DDBJ databases">
        <title>Complete Genome of Pseudoalteromonas xiamenensis STKMTI.2, a new potential marine bacterium producing anti-Vibrio compounds.</title>
        <authorList>
            <person name="Handayani D.P."/>
            <person name="Isnansetyo A."/>
            <person name="Istiqomah I."/>
            <person name="Jumina J."/>
        </authorList>
    </citation>
    <scope>NUCLEOTIDE SEQUENCE</scope>
    <source>
        <strain evidence="4">STKMTI.2</strain>
        <plasmid evidence="4">unnamed5</plasmid>
    </source>
</reference>
<evidence type="ECO:0000256" key="2">
    <source>
        <dbReference type="SAM" id="Phobius"/>
    </source>
</evidence>
<evidence type="ECO:0000313" key="4">
    <source>
        <dbReference type="EMBL" id="QTH73404.1"/>
    </source>
</evidence>
<dbReference type="InterPro" id="IPR011990">
    <property type="entry name" value="TPR-like_helical_dom_sf"/>
</dbReference>
<keyword evidence="1" id="KW-0238">DNA-binding</keyword>
<evidence type="ECO:0000313" key="5">
    <source>
        <dbReference type="Proteomes" id="UP000664904"/>
    </source>
</evidence>
<keyword evidence="5" id="KW-1185">Reference proteome</keyword>
<evidence type="ECO:0000256" key="1">
    <source>
        <dbReference type="ARBA" id="ARBA00023125"/>
    </source>
</evidence>
<protein>
    <submittedName>
        <fullName evidence="4">Winged helix-turn-helix domain-containing protein</fullName>
    </submittedName>
</protein>
<dbReference type="GO" id="GO:0000160">
    <property type="term" value="P:phosphorelay signal transduction system"/>
    <property type="evidence" value="ECO:0007669"/>
    <property type="project" value="InterPro"/>
</dbReference>
<feature type="domain" description="OmpR/PhoB-type" evidence="3">
    <location>
        <begin position="3"/>
        <end position="65"/>
    </location>
</feature>
<dbReference type="KEGG" id="pxi:J5O05_18010"/>
<dbReference type="SUPFAM" id="SSF48452">
    <property type="entry name" value="TPR-like"/>
    <property type="match status" value="1"/>
</dbReference>
<dbReference type="RefSeq" id="WP_208845016.1">
    <property type="nucleotide sequence ID" value="NZ_CP072135.1"/>
</dbReference>
<keyword evidence="2" id="KW-1133">Transmembrane helix</keyword>
<dbReference type="Proteomes" id="UP000664904">
    <property type="component" value="Plasmid unnamed5"/>
</dbReference>
<dbReference type="EMBL" id="CP072135">
    <property type="protein sequence ID" value="QTH73404.1"/>
    <property type="molecule type" value="Genomic_DNA"/>
</dbReference>
<gene>
    <name evidence="4" type="ORF">J5O05_18010</name>
</gene>
<dbReference type="GO" id="GO:0006355">
    <property type="term" value="P:regulation of DNA-templated transcription"/>
    <property type="evidence" value="ECO:0007669"/>
    <property type="project" value="InterPro"/>
</dbReference>
<dbReference type="InterPro" id="IPR036388">
    <property type="entry name" value="WH-like_DNA-bd_sf"/>
</dbReference>
<sequence length="513" mass="58295">MRAKTLQVIALLLREKDSVVSKDRMLAEIWSDVIVQEQVLVQSIKEIRDILGADVIRTFPRQGYQWVAEISDMPLETAAITRFKKPLVFMLFLSLLVLAMAISLFFRGSIQAQRIAFLPVMNQLNDANHNWVSVNGQRFLMDTFSRSSQSNKSHWQIVSMEEIHYAFERLTAKELNAVQAGDYYDLLQYIGADVVVATRLQGFPEDYQLQYTLYFPYTQEKGIVFEQRVNEAFSDLITRLNKRFQLQDNAEHASLISHDFGHSAFVEGINYYLNGQFHEAITMLRAAKQSTPDYLPVSRYLGASYANSGELDTGIHELDEVLMQHASQVDREVMRTHLLLGYLLLSHAQGDQQVLAKAETHVAIAIQLAQQLEDSLFEAYSNEEFAKIKRMQGDFVAAKAALKNSLRLHQVRPESYGRTATLIELAKVFAAESEDEAAWEQLNQAMQIAQQADVPANQIWVLLAKVELAQTELNEQKAAQFLAQAENIAKNSDDPLLIARVETFRNKTFPLVN</sequence>
<geneLocation type="plasmid" evidence="4 5">
    <name>unnamed5</name>
</geneLocation>
<dbReference type="Gene3D" id="1.10.10.10">
    <property type="entry name" value="Winged helix-like DNA-binding domain superfamily/Winged helix DNA-binding domain"/>
    <property type="match status" value="1"/>
</dbReference>
<organism evidence="4 5">
    <name type="scientific">Pseudoalteromonas xiamenensis</name>
    <dbReference type="NCBI Taxonomy" id="882626"/>
    <lineage>
        <taxon>Bacteria</taxon>
        <taxon>Pseudomonadati</taxon>
        <taxon>Pseudomonadota</taxon>
        <taxon>Gammaproteobacteria</taxon>
        <taxon>Alteromonadales</taxon>
        <taxon>Pseudoalteromonadaceae</taxon>
        <taxon>Pseudoalteromonas</taxon>
    </lineage>
</organism>
<keyword evidence="4" id="KW-0614">Plasmid</keyword>
<name>A0A975HMS8_9GAMM</name>
<accession>A0A975HMS8</accession>
<proteinExistence type="predicted"/>
<keyword evidence="2" id="KW-0812">Transmembrane</keyword>
<dbReference type="Pfam" id="PF00486">
    <property type="entry name" value="Trans_reg_C"/>
    <property type="match status" value="1"/>
</dbReference>
<dbReference type="GO" id="GO:0003677">
    <property type="term" value="F:DNA binding"/>
    <property type="evidence" value="ECO:0007669"/>
    <property type="project" value="UniProtKB-KW"/>
</dbReference>
<dbReference type="Gene3D" id="1.25.40.10">
    <property type="entry name" value="Tetratricopeptide repeat domain"/>
    <property type="match status" value="1"/>
</dbReference>